<dbReference type="EMBL" id="MFFM01000047">
    <property type="protein sequence ID" value="OGF08427.1"/>
    <property type="molecule type" value="Genomic_DNA"/>
</dbReference>
<dbReference type="InterPro" id="IPR030959">
    <property type="entry name" value="GWxTD_dom"/>
</dbReference>
<comment type="caution">
    <text evidence="1">The sequence shown here is derived from an EMBL/GenBank/DDBJ whole genome shotgun (WGS) entry which is preliminary data.</text>
</comment>
<name>A0A1F5R1V2_9BACT</name>
<dbReference type="AlphaFoldDB" id="A0A1F5R1V2"/>
<accession>A0A1F5R1V2</accession>
<reference evidence="1 2" key="1">
    <citation type="journal article" date="2016" name="Nat. Commun.">
        <title>Thousands of microbial genomes shed light on interconnected biogeochemical processes in an aquifer system.</title>
        <authorList>
            <person name="Anantharaman K."/>
            <person name="Brown C.T."/>
            <person name="Hug L.A."/>
            <person name="Sharon I."/>
            <person name="Castelle C.J."/>
            <person name="Probst A.J."/>
            <person name="Thomas B.C."/>
            <person name="Singh A."/>
            <person name="Wilkins M.J."/>
            <person name="Karaoz U."/>
            <person name="Brodie E.L."/>
            <person name="Williams K.H."/>
            <person name="Hubbard S.S."/>
            <person name="Banfield J.F."/>
        </authorList>
    </citation>
    <scope>NUCLEOTIDE SEQUENCE [LARGE SCALE GENOMIC DNA]</scope>
</reference>
<evidence type="ECO:0000313" key="2">
    <source>
        <dbReference type="Proteomes" id="UP000177230"/>
    </source>
</evidence>
<dbReference type="Proteomes" id="UP000177230">
    <property type="component" value="Unassembled WGS sequence"/>
</dbReference>
<proteinExistence type="predicted"/>
<dbReference type="NCBIfam" id="TIGR04514">
    <property type="entry name" value="GWxTD_dom"/>
    <property type="match status" value="1"/>
</dbReference>
<sequence>MRRIVIPAWAVGILLFFFGLAGAFPIKSKGALDFWVDGASFASDSGQTWQEIYWSIRAGDFTARDTLGRKMALFRTEILLKDQKGALVLNEGWNSLSPLPTEQMLKQKDMVLLDQVEARRLKPGSYNLLMTITDLAGEKQGMVDTIFDVPGYGDLGLSHIELSSGIAVDSIPGRFKKGSLTVKPWPSRAFDDELYYYYEIYNLAPAADTLNKRYLRVLYFSEKDPAQKIISHKEIASNPGPLSDYGGLRIDDLPEGRYRLRAQLIQGSRILANSYANFEITHPGMIMLAEKEKIAGEIAQMERDGGGYSDRIEYIGAKQQIDLLSKLDENGKKELLRRFWKQRDPLPETKENEALIAHAQRCRYADQNFAENFAGGLKGSQTERGRIYIKYGPWDDREITTNALQNRPYDIWSYDNGRKFIFFDKAGIGKFELLYSKTSEEKTDPEYRQYISDF</sequence>
<organism evidence="1 2">
    <name type="scientific">Candidatus Edwardsbacteria bacterium GWF2_54_11</name>
    <dbReference type="NCBI Taxonomy" id="1817851"/>
    <lineage>
        <taxon>Bacteria</taxon>
        <taxon>Candidatus Edwardsiibacteriota</taxon>
    </lineage>
</organism>
<protein>
    <recommendedName>
        <fullName evidence="3">GWxTD domain-containing protein</fullName>
    </recommendedName>
</protein>
<evidence type="ECO:0000313" key="1">
    <source>
        <dbReference type="EMBL" id="OGF08427.1"/>
    </source>
</evidence>
<evidence type="ECO:0008006" key="3">
    <source>
        <dbReference type="Google" id="ProtNLM"/>
    </source>
</evidence>
<gene>
    <name evidence="1" type="ORF">A2024_06900</name>
</gene>